<proteinExistence type="predicted"/>
<dbReference type="PANTHER" id="PTHR10151:SF120">
    <property type="entry name" value="BIS(5'-ADENOSYL)-TRIPHOSPHATASE"/>
    <property type="match status" value="1"/>
</dbReference>
<feature type="transmembrane region" description="Helical" evidence="2">
    <location>
        <begin position="668"/>
        <end position="692"/>
    </location>
</feature>
<accession>A0A2P6NCZ4</accession>
<dbReference type="InParanoid" id="A0A2P6NCZ4"/>
<dbReference type="STRING" id="1890364.A0A2P6NCZ4"/>
<feature type="compositionally biased region" description="Polar residues" evidence="1">
    <location>
        <begin position="787"/>
        <end position="796"/>
    </location>
</feature>
<feature type="transmembrane region" description="Helical" evidence="2">
    <location>
        <begin position="712"/>
        <end position="732"/>
    </location>
</feature>
<keyword evidence="2" id="KW-1133">Transmembrane helix</keyword>
<name>A0A2P6NCZ4_9EUKA</name>
<keyword evidence="2" id="KW-0812">Transmembrane</keyword>
<dbReference type="EMBL" id="MDYQ01000116">
    <property type="protein sequence ID" value="PRP81820.1"/>
    <property type="molecule type" value="Genomic_DNA"/>
</dbReference>
<evidence type="ECO:0000313" key="4">
    <source>
        <dbReference type="Proteomes" id="UP000241769"/>
    </source>
</evidence>
<evidence type="ECO:0000256" key="2">
    <source>
        <dbReference type="SAM" id="Phobius"/>
    </source>
</evidence>
<comment type="caution">
    <text evidence="3">The sequence shown here is derived from an EMBL/GenBank/DDBJ whole genome shotgun (WGS) entry which is preliminary data.</text>
</comment>
<feature type="region of interest" description="Disordered" evidence="1">
    <location>
        <begin position="762"/>
        <end position="796"/>
    </location>
</feature>
<dbReference type="Proteomes" id="UP000241769">
    <property type="component" value="Unassembled WGS sequence"/>
</dbReference>
<dbReference type="SUPFAM" id="SSF53649">
    <property type="entry name" value="Alkaline phosphatase-like"/>
    <property type="match status" value="1"/>
</dbReference>
<evidence type="ECO:0000313" key="3">
    <source>
        <dbReference type="EMBL" id="PRP81820.1"/>
    </source>
</evidence>
<dbReference type="Gene3D" id="3.40.720.10">
    <property type="entry name" value="Alkaline Phosphatase, subunit A"/>
    <property type="match status" value="2"/>
</dbReference>
<dbReference type="AlphaFoldDB" id="A0A2P6NCZ4"/>
<dbReference type="InterPro" id="IPR002591">
    <property type="entry name" value="Phosphodiest/P_Trfase"/>
</dbReference>
<keyword evidence="2" id="KW-0472">Membrane</keyword>
<feature type="compositionally biased region" description="Polar residues" evidence="1">
    <location>
        <begin position="766"/>
        <end position="777"/>
    </location>
</feature>
<reference evidence="3 4" key="1">
    <citation type="journal article" date="2018" name="Genome Biol. Evol.">
        <title>Multiple Roots of Fruiting Body Formation in Amoebozoa.</title>
        <authorList>
            <person name="Hillmann F."/>
            <person name="Forbes G."/>
            <person name="Novohradska S."/>
            <person name="Ferling I."/>
            <person name="Riege K."/>
            <person name="Groth M."/>
            <person name="Westermann M."/>
            <person name="Marz M."/>
            <person name="Spaller T."/>
            <person name="Winckler T."/>
            <person name="Schaap P."/>
            <person name="Glockner G."/>
        </authorList>
    </citation>
    <scope>NUCLEOTIDE SEQUENCE [LARGE SCALE GENOMIC DNA]</scope>
    <source>
        <strain evidence="3 4">Jena</strain>
    </source>
</reference>
<organism evidence="3 4">
    <name type="scientific">Planoprotostelium fungivorum</name>
    <dbReference type="NCBI Taxonomy" id="1890364"/>
    <lineage>
        <taxon>Eukaryota</taxon>
        <taxon>Amoebozoa</taxon>
        <taxon>Evosea</taxon>
        <taxon>Variosea</taxon>
        <taxon>Cavosteliida</taxon>
        <taxon>Cavosteliaceae</taxon>
        <taxon>Planoprotostelium</taxon>
    </lineage>
</organism>
<evidence type="ECO:0000256" key="1">
    <source>
        <dbReference type="SAM" id="MobiDB-lite"/>
    </source>
</evidence>
<dbReference type="Pfam" id="PF01663">
    <property type="entry name" value="Phosphodiest"/>
    <property type="match status" value="1"/>
</dbReference>
<feature type="transmembrane region" description="Helical" evidence="2">
    <location>
        <begin position="559"/>
        <end position="587"/>
    </location>
</feature>
<feature type="transmembrane region" description="Helical" evidence="2">
    <location>
        <begin position="607"/>
        <end position="632"/>
    </location>
</feature>
<protein>
    <submittedName>
        <fullName evidence="3">Uncharacterized protein</fullName>
    </submittedName>
</protein>
<keyword evidence="4" id="KW-1185">Reference proteome</keyword>
<dbReference type="OrthoDB" id="445007at2759"/>
<feature type="transmembrane region" description="Helical" evidence="2">
    <location>
        <begin position="497"/>
        <end position="514"/>
    </location>
</feature>
<dbReference type="PANTHER" id="PTHR10151">
    <property type="entry name" value="ECTONUCLEOTIDE PYROPHOSPHATASE/PHOSPHODIESTERASE"/>
    <property type="match status" value="1"/>
</dbReference>
<gene>
    <name evidence="3" type="ORF">PROFUN_10569</name>
</gene>
<feature type="transmembrane region" description="Helical" evidence="2">
    <location>
        <begin position="23"/>
        <end position="44"/>
    </location>
</feature>
<dbReference type="GO" id="GO:0016787">
    <property type="term" value="F:hydrolase activity"/>
    <property type="evidence" value="ECO:0007669"/>
    <property type="project" value="UniProtKB-ARBA"/>
</dbReference>
<dbReference type="InterPro" id="IPR017850">
    <property type="entry name" value="Alkaline_phosphatase_core_sf"/>
</dbReference>
<sequence length="796" mass="89780">MAFTPVIFSPRNLRQPGTKAQSHVNHCLSFFGLIFVALLVVFIATTQISMTAVNPMILSASTIKELNSINDTITSLRDRRLDITEFPERTRDNGIRTRVVLFVLDGLRFDAMFTNPDFHRLLTRPDILRDSAVFKLNLPMPSISIPGWITLLTGSSPQYHGVSGNNNAQEVITDNVFRQSLNYGLRTGLSGDADWRKIFRNSIQPLSGDGTRPSSYEGDQDQGYRRGASYAHRDALAANVMFEAMLTPSIYSARNPNADWKTMDAAPLNSTEMEMTYFPYDFFLSYFCDIDSQGHSWGGTSDNYNTAITNKTRVIDLFLHKLSLIDLLDRTADGGRKWKTIVAITSDHGHVDVGGHGGTDKSVTTIPMIFFSNGSRMGEVDMPYKVDLKDREDIHRDTPYTSHDVSTSLSALLGLPVPRSSEGNFLPVVEHLITNKTRMDVHKRDLMTQKRRYLSTVARDTGVTEPLDRGTRVNDVIHDLHRVEDAARHNRIQRNSLLSALVWLIVFLLATFIAQKTTDMDLLAILPASLLPLIRKVTKRCGLKKEAKNRSAAMRKMHRASLFLSILFTGLYLSLGVAIFLISFKFYRPYPTWNWDSALFQSVYDTNVAVIFMMVPGTLLILLTHLVCATLLSFERTKRWWNDSFTGGNRGEEKERTPKWFGSLTWQYNLYTCILAASTLLAAQAYQCVYLVPILNVQFLTPDIWVARFRSVTLAFMIAPLLAYSIFMHLLYAQFFSKKYNHPKSELTKKFLNAPEVLILPPPTTPQSKLGTPSPSLRRSARGIPTASPSVHTFTQ</sequence>